<name>A0A1E2VEM1_9GAMM</name>
<evidence type="ECO:0000256" key="4">
    <source>
        <dbReference type="ARBA" id="ARBA00016452"/>
    </source>
</evidence>
<protein>
    <recommendedName>
        <fullName evidence="4 12">Heme exporter protein B</fullName>
    </recommendedName>
</protein>
<keyword evidence="5 12" id="KW-0813">Transport</keyword>
<dbReference type="InterPro" id="IPR003544">
    <property type="entry name" value="Cyt_c_biogenesis_CcmB"/>
</dbReference>
<sequence length="221" mass="23371">MLWAALKREWCLQVRRRGDLINPLLFFALVTILFPLGVSPVSEVLAPVASGVLWVAALLATLLSLDALFRPDLLDGSLEQWVVSGQPVAPLALAKVMMHWLLGSLPLIVLAPFLGMMLFLPWSAVPALMAALFLGTGVLALVGAIGAALTAGLGKSGVLLTLMVLPLYIPVLILGTQTVQYAIAGHSPLPTLALLMAMWVVALMLAPWAISASLKVVVQGQ</sequence>
<dbReference type="PIRSF" id="PIRSF002764">
    <property type="entry name" value="CcmB"/>
    <property type="match status" value="1"/>
</dbReference>
<dbReference type="GO" id="GO:0017004">
    <property type="term" value="P:cytochrome complex assembly"/>
    <property type="evidence" value="ECO:0007669"/>
    <property type="project" value="UniProtKB-KW"/>
</dbReference>
<proteinExistence type="inferred from homology"/>
<organism evidence="14 15">
    <name type="scientific">Terasakiispira papahanaumokuakeensis</name>
    <dbReference type="NCBI Taxonomy" id="197479"/>
    <lineage>
        <taxon>Bacteria</taxon>
        <taxon>Pseudomonadati</taxon>
        <taxon>Pseudomonadota</taxon>
        <taxon>Gammaproteobacteria</taxon>
        <taxon>Oceanospirillales</taxon>
        <taxon>Terasakiispira</taxon>
    </lineage>
</organism>
<keyword evidence="6 12" id="KW-1003">Cell membrane</keyword>
<evidence type="ECO:0000256" key="8">
    <source>
        <dbReference type="ARBA" id="ARBA00022692"/>
    </source>
</evidence>
<dbReference type="PANTHER" id="PTHR30070">
    <property type="entry name" value="HEME EXPORTER PROTEIN B"/>
    <property type="match status" value="1"/>
</dbReference>
<feature type="transmembrane region" description="Helical" evidence="13">
    <location>
        <begin position="128"/>
        <end position="151"/>
    </location>
</feature>
<dbReference type="Pfam" id="PF03379">
    <property type="entry name" value="CcmB"/>
    <property type="match status" value="1"/>
</dbReference>
<evidence type="ECO:0000256" key="13">
    <source>
        <dbReference type="SAM" id="Phobius"/>
    </source>
</evidence>
<evidence type="ECO:0000256" key="9">
    <source>
        <dbReference type="ARBA" id="ARBA00022748"/>
    </source>
</evidence>
<dbReference type="NCBIfam" id="TIGR01190">
    <property type="entry name" value="ccmB"/>
    <property type="match status" value="1"/>
</dbReference>
<keyword evidence="7 12" id="KW-0997">Cell inner membrane</keyword>
<evidence type="ECO:0000256" key="7">
    <source>
        <dbReference type="ARBA" id="ARBA00022519"/>
    </source>
</evidence>
<dbReference type="STRING" id="197479.BFW38_11955"/>
<evidence type="ECO:0000256" key="10">
    <source>
        <dbReference type="ARBA" id="ARBA00022989"/>
    </source>
</evidence>
<gene>
    <name evidence="14" type="ORF">BFW38_11955</name>
</gene>
<evidence type="ECO:0000256" key="11">
    <source>
        <dbReference type="ARBA" id="ARBA00023136"/>
    </source>
</evidence>
<evidence type="ECO:0000313" key="15">
    <source>
        <dbReference type="Proteomes" id="UP000094291"/>
    </source>
</evidence>
<keyword evidence="15" id="KW-1185">Reference proteome</keyword>
<keyword evidence="11 12" id="KW-0472">Membrane</keyword>
<evidence type="ECO:0000256" key="3">
    <source>
        <dbReference type="ARBA" id="ARBA00010544"/>
    </source>
</evidence>
<dbReference type="GO" id="GO:1903607">
    <property type="term" value="P:cytochrome c biosynthetic process"/>
    <property type="evidence" value="ECO:0007669"/>
    <property type="project" value="TreeGrafter"/>
</dbReference>
<dbReference type="PANTHER" id="PTHR30070:SF1">
    <property type="entry name" value="CYTOCHROME C BIOGENESIS B-RELATED"/>
    <property type="match status" value="1"/>
</dbReference>
<evidence type="ECO:0000256" key="2">
    <source>
        <dbReference type="ARBA" id="ARBA00004429"/>
    </source>
</evidence>
<comment type="subcellular location">
    <subcellularLocation>
        <location evidence="2">Cell inner membrane</location>
        <topology evidence="2">Multi-pass membrane protein</topology>
    </subcellularLocation>
</comment>
<dbReference type="InterPro" id="IPR026031">
    <property type="entry name" value="Cyt_c_CcmB_bac"/>
</dbReference>
<evidence type="ECO:0000256" key="12">
    <source>
        <dbReference type="PIRNR" id="PIRNR002764"/>
    </source>
</evidence>
<comment type="function">
    <text evidence="1 12">Required for the export of heme to the periplasm for the biogenesis of c-type cytochromes.</text>
</comment>
<accession>A0A1E2VEM1</accession>
<evidence type="ECO:0000256" key="6">
    <source>
        <dbReference type="ARBA" id="ARBA00022475"/>
    </source>
</evidence>
<keyword evidence="10 13" id="KW-1133">Transmembrane helix</keyword>
<dbReference type="AlphaFoldDB" id="A0A1E2VEM1"/>
<comment type="similarity">
    <text evidence="3 12">Belongs to the CcmB/CycW/HelB family.</text>
</comment>
<keyword evidence="9 12" id="KW-0201">Cytochrome c-type biogenesis</keyword>
<feature type="transmembrane region" description="Helical" evidence="13">
    <location>
        <begin position="44"/>
        <end position="65"/>
    </location>
</feature>
<evidence type="ECO:0000256" key="1">
    <source>
        <dbReference type="ARBA" id="ARBA00002442"/>
    </source>
</evidence>
<feature type="transmembrane region" description="Helical" evidence="13">
    <location>
        <begin position="189"/>
        <end position="210"/>
    </location>
</feature>
<dbReference type="GO" id="GO:0005886">
    <property type="term" value="C:plasma membrane"/>
    <property type="evidence" value="ECO:0007669"/>
    <property type="project" value="UniProtKB-SubCell"/>
</dbReference>
<dbReference type="Proteomes" id="UP000094291">
    <property type="component" value="Unassembled WGS sequence"/>
</dbReference>
<evidence type="ECO:0000256" key="5">
    <source>
        <dbReference type="ARBA" id="ARBA00022448"/>
    </source>
</evidence>
<dbReference type="PRINTS" id="PR01414">
    <property type="entry name" value="CCMBBIOGNSIS"/>
</dbReference>
<comment type="caution">
    <text evidence="14">The sequence shown here is derived from an EMBL/GenBank/DDBJ whole genome shotgun (WGS) entry which is preliminary data.</text>
</comment>
<feature type="transmembrane region" description="Helical" evidence="13">
    <location>
        <begin position="100"/>
        <end position="122"/>
    </location>
</feature>
<dbReference type="EMBL" id="MDTQ01000001">
    <property type="protein sequence ID" value="ODC05417.1"/>
    <property type="molecule type" value="Genomic_DNA"/>
</dbReference>
<feature type="transmembrane region" description="Helical" evidence="13">
    <location>
        <begin position="158"/>
        <end position="183"/>
    </location>
</feature>
<dbReference type="GO" id="GO:0015232">
    <property type="term" value="F:heme transmembrane transporter activity"/>
    <property type="evidence" value="ECO:0007669"/>
    <property type="project" value="InterPro"/>
</dbReference>
<keyword evidence="8 13" id="KW-0812">Transmembrane</keyword>
<evidence type="ECO:0000313" key="14">
    <source>
        <dbReference type="EMBL" id="ODC05417.1"/>
    </source>
</evidence>
<reference evidence="14 15" key="1">
    <citation type="submission" date="2016-08" db="EMBL/GenBank/DDBJ databases">
        <authorList>
            <person name="Seilhamer J.J."/>
        </authorList>
    </citation>
    <scope>NUCLEOTIDE SEQUENCE [LARGE SCALE GENOMIC DNA]</scope>
    <source>
        <strain evidence="14 15">PH27A</strain>
    </source>
</reference>
<feature type="transmembrane region" description="Helical" evidence="13">
    <location>
        <begin position="20"/>
        <end position="38"/>
    </location>
</feature>